<sequence length="703" mass="73806">MRLVPALFVAVGVGQATAVADMGGLKLDGLADAMKMPDLSALTGGAGKAKEGFKDILTYFVAPPSVNSTVTIMSTDNWSLDFSCQEAAGLTRGFYFIDVKPSDEDFAFLGTIDDMSNDLGTDCIDGLNLIPAGDGSTCLFTVDESTTLIGREVPSDSTDVSGIGIFGAGAKFSDGSQFVMLEDSATVVLTGNDGNSTLMDEFGIPSSCAAFGFIFVDVPKGLGFSAEGALTGKPSEKTDEGKGGLFPFKDGAGVSELFKLDGLELPSVGVLPGLGGGDKGGSGKGPFKGYLTYYLNSPEGVNSTITVLSTPYADIDYSCLERDGQVWVAYTVVLKGGKDGVTVLKKFNDQANPVPDFSIECDDVSDLLTLAPGETVTCELESRDEAGTTTTVDVSDADLEVNFLFSNGLFISTPDDDAYVARTGFEGNSNFTQFFGADICATFGPILVDIPKGMPYKLNSELPGGKKDFDFEKETEDEKDEDTPFKLDALSDSFKLDFDLSGGLFGSAKGGAAPQLKSQPLQYHVAPASLNSTANIFSTKTVSVDFACAEGDGTVFGIILMTVTAPKNKDLAFLVDSEEGTNDLFDIPPCEDLFSGQSENDDLKVISAGETVTCFLAEKSISSSDTTIDVEAVEEFGVQFSDGFQFTMGDDGLPVALTGANGNDDLSDFFGAPSSCLAWGYVNFVAPKGVKVDVLGKQSMSFP</sequence>
<proteinExistence type="predicted"/>
<protein>
    <submittedName>
        <fullName evidence="2">Uncharacterized protein</fullName>
    </submittedName>
</protein>
<dbReference type="PhylomeDB" id="A0A0G4GXF4"/>
<gene>
    <name evidence="2" type="ORF">Cvel_5373</name>
</gene>
<evidence type="ECO:0000313" key="2">
    <source>
        <dbReference type="EMBL" id="CEM35758.1"/>
    </source>
</evidence>
<reference evidence="2" key="1">
    <citation type="submission" date="2014-11" db="EMBL/GenBank/DDBJ databases">
        <authorList>
            <person name="Otto D Thomas"/>
            <person name="Naeem Raeece"/>
        </authorList>
    </citation>
    <scope>NUCLEOTIDE SEQUENCE</scope>
</reference>
<accession>A0A0G4GXF4</accession>
<dbReference type="AlphaFoldDB" id="A0A0G4GXF4"/>
<keyword evidence="1" id="KW-0732">Signal</keyword>
<dbReference type="VEuPathDB" id="CryptoDB:Cvel_5373"/>
<feature type="signal peptide" evidence="1">
    <location>
        <begin position="1"/>
        <end position="18"/>
    </location>
</feature>
<dbReference type="EMBL" id="CDMZ01001657">
    <property type="protein sequence ID" value="CEM35758.1"/>
    <property type="molecule type" value="Genomic_DNA"/>
</dbReference>
<organism evidence="2">
    <name type="scientific">Chromera velia CCMP2878</name>
    <dbReference type="NCBI Taxonomy" id="1169474"/>
    <lineage>
        <taxon>Eukaryota</taxon>
        <taxon>Sar</taxon>
        <taxon>Alveolata</taxon>
        <taxon>Colpodellida</taxon>
        <taxon>Chromeraceae</taxon>
        <taxon>Chromera</taxon>
    </lineage>
</organism>
<name>A0A0G4GXF4_9ALVE</name>
<evidence type="ECO:0000256" key="1">
    <source>
        <dbReference type="SAM" id="SignalP"/>
    </source>
</evidence>
<feature type="chain" id="PRO_5005191145" evidence="1">
    <location>
        <begin position="19"/>
        <end position="703"/>
    </location>
</feature>